<dbReference type="AlphaFoldDB" id="A0A915EE01"/>
<keyword evidence="1" id="KW-1185">Reference proteome</keyword>
<protein>
    <submittedName>
        <fullName evidence="2">HORMA domain-containing protein</fullName>
    </submittedName>
</protein>
<dbReference type="Proteomes" id="UP000887574">
    <property type="component" value="Unplaced"/>
</dbReference>
<name>A0A915EE01_9BILA</name>
<organism evidence="1 2">
    <name type="scientific">Ditylenchus dipsaci</name>
    <dbReference type="NCBI Taxonomy" id="166011"/>
    <lineage>
        <taxon>Eukaryota</taxon>
        <taxon>Metazoa</taxon>
        <taxon>Ecdysozoa</taxon>
        <taxon>Nematoda</taxon>
        <taxon>Chromadorea</taxon>
        <taxon>Rhabditida</taxon>
        <taxon>Tylenchina</taxon>
        <taxon>Tylenchomorpha</taxon>
        <taxon>Sphaerularioidea</taxon>
        <taxon>Anguinidae</taxon>
        <taxon>Anguininae</taxon>
        <taxon>Ditylenchus</taxon>
    </lineage>
</organism>
<evidence type="ECO:0000313" key="1">
    <source>
        <dbReference type="Proteomes" id="UP000887574"/>
    </source>
</evidence>
<accession>A0A915EE01</accession>
<proteinExistence type="predicted"/>
<evidence type="ECO:0000313" key="2">
    <source>
        <dbReference type="WBParaSite" id="jg5117"/>
    </source>
</evidence>
<reference evidence="2" key="1">
    <citation type="submission" date="2022-11" db="UniProtKB">
        <authorList>
            <consortium name="WormBaseParasite"/>
        </authorList>
    </citation>
    <scope>IDENTIFICATION</scope>
</reference>
<sequence length="95" mass="10435">MKGPELAKVKAHLQALMDSIIIQSTPVKKVRISLIEDLDNPVYASDFRYEWEYTAPANKESSDGPPIVFRGIVGSSMQSLSELPADDAHASLKYG</sequence>
<dbReference type="WBParaSite" id="jg5117">
    <property type="protein sequence ID" value="jg5117"/>
    <property type="gene ID" value="jg5117"/>
</dbReference>